<evidence type="ECO:0000313" key="6">
    <source>
        <dbReference type="Proteomes" id="UP001652564"/>
    </source>
</evidence>
<name>A0ABT2ZQE8_9RHOB</name>
<evidence type="ECO:0000256" key="2">
    <source>
        <dbReference type="ARBA" id="ARBA00023125"/>
    </source>
</evidence>
<keyword evidence="3" id="KW-0804">Transcription</keyword>
<dbReference type="Pfam" id="PF01037">
    <property type="entry name" value="AsnC_trans_reg"/>
    <property type="match status" value="1"/>
</dbReference>
<dbReference type="InterPro" id="IPR011008">
    <property type="entry name" value="Dimeric_a/b-barrel"/>
</dbReference>
<evidence type="ECO:0000256" key="3">
    <source>
        <dbReference type="ARBA" id="ARBA00023163"/>
    </source>
</evidence>
<comment type="caution">
    <text evidence="5">The sequence shown here is derived from an EMBL/GenBank/DDBJ whole genome shotgun (WGS) entry which is preliminary data.</text>
</comment>
<dbReference type="RefSeq" id="WP_263740416.1">
    <property type="nucleotide sequence ID" value="NZ_JAOWKZ010000003.1"/>
</dbReference>
<dbReference type="PROSITE" id="PS50956">
    <property type="entry name" value="HTH_ASNC_2"/>
    <property type="match status" value="1"/>
</dbReference>
<evidence type="ECO:0000259" key="4">
    <source>
        <dbReference type="PROSITE" id="PS50956"/>
    </source>
</evidence>
<reference evidence="5 6" key="1">
    <citation type="submission" date="2022-10" db="EMBL/GenBank/DDBJ databases">
        <title>Defluviimonas sp. nov., isolated from ocean surface sediments.</title>
        <authorList>
            <person name="He W."/>
            <person name="Wang L."/>
            <person name="Zhang D.-F."/>
        </authorList>
    </citation>
    <scope>NUCLEOTIDE SEQUENCE [LARGE SCALE GENOMIC DNA]</scope>
    <source>
        <strain evidence="5 6">WL0050</strain>
    </source>
</reference>
<accession>A0ABT2ZQE8</accession>
<dbReference type="PANTHER" id="PTHR30154">
    <property type="entry name" value="LEUCINE-RESPONSIVE REGULATORY PROTEIN"/>
    <property type="match status" value="1"/>
</dbReference>
<feature type="domain" description="HTH asnC-type" evidence="4">
    <location>
        <begin position="1"/>
        <end position="62"/>
    </location>
</feature>
<proteinExistence type="predicted"/>
<sequence>MHDVDISILKLLQEDCSLSLEAISEQVNLSVASCHRRIKALEAKGAIKGRRAVLDANILGFSVTGIFLIKLAQDGPDVDRRLMQRLEREPAVVTCYLVTGEFDFVMIAKFRTAAEYTDYIYSFLDTYEDIRIQSYTSSLVVRTLRDNAALPL</sequence>
<dbReference type="InterPro" id="IPR000485">
    <property type="entry name" value="AsnC-type_HTH_dom"/>
</dbReference>
<dbReference type="InterPro" id="IPR011991">
    <property type="entry name" value="ArsR-like_HTH"/>
</dbReference>
<keyword evidence="2" id="KW-0238">DNA-binding</keyword>
<dbReference type="SUPFAM" id="SSF54909">
    <property type="entry name" value="Dimeric alpha+beta barrel"/>
    <property type="match status" value="1"/>
</dbReference>
<dbReference type="CDD" id="cd00090">
    <property type="entry name" value="HTH_ARSR"/>
    <property type="match status" value="1"/>
</dbReference>
<protein>
    <submittedName>
        <fullName evidence="5">Lrp/AsnC family transcriptional regulator</fullName>
    </submittedName>
</protein>
<dbReference type="InterPro" id="IPR036388">
    <property type="entry name" value="WH-like_DNA-bd_sf"/>
</dbReference>
<dbReference type="InterPro" id="IPR019887">
    <property type="entry name" value="Tscrpt_reg_AsnC/Lrp_C"/>
</dbReference>
<dbReference type="InterPro" id="IPR019888">
    <property type="entry name" value="Tscrpt_reg_AsnC-like"/>
</dbReference>
<dbReference type="Pfam" id="PF13412">
    <property type="entry name" value="HTH_24"/>
    <property type="match status" value="1"/>
</dbReference>
<dbReference type="InterPro" id="IPR019885">
    <property type="entry name" value="Tscrpt_reg_HTH_AsnC-type_CS"/>
</dbReference>
<dbReference type="EMBL" id="JAOWKZ010000003">
    <property type="protein sequence ID" value="MCV2873209.1"/>
    <property type="molecule type" value="Genomic_DNA"/>
</dbReference>
<keyword evidence="6" id="KW-1185">Reference proteome</keyword>
<dbReference type="Gene3D" id="1.10.10.10">
    <property type="entry name" value="Winged helix-like DNA-binding domain superfamily/Winged helix DNA-binding domain"/>
    <property type="match status" value="1"/>
</dbReference>
<evidence type="ECO:0000313" key="5">
    <source>
        <dbReference type="EMBL" id="MCV2873209.1"/>
    </source>
</evidence>
<keyword evidence="1" id="KW-0805">Transcription regulation</keyword>
<organism evidence="5 6">
    <name type="scientific">Albidovulum litorale</name>
    <dbReference type="NCBI Taxonomy" id="2984134"/>
    <lineage>
        <taxon>Bacteria</taxon>
        <taxon>Pseudomonadati</taxon>
        <taxon>Pseudomonadota</taxon>
        <taxon>Alphaproteobacteria</taxon>
        <taxon>Rhodobacterales</taxon>
        <taxon>Paracoccaceae</taxon>
        <taxon>Albidovulum</taxon>
    </lineage>
</organism>
<dbReference type="PRINTS" id="PR00033">
    <property type="entry name" value="HTHASNC"/>
</dbReference>
<dbReference type="SUPFAM" id="SSF46785">
    <property type="entry name" value="Winged helix' DNA-binding domain"/>
    <property type="match status" value="1"/>
</dbReference>
<dbReference type="PANTHER" id="PTHR30154:SF34">
    <property type="entry name" value="TRANSCRIPTIONAL REGULATOR AZLB"/>
    <property type="match status" value="1"/>
</dbReference>
<dbReference type="PROSITE" id="PS00519">
    <property type="entry name" value="HTH_ASNC_1"/>
    <property type="match status" value="1"/>
</dbReference>
<dbReference type="Gene3D" id="3.30.70.920">
    <property type="match status" value="1"/>
</dbReference>
<dbReference type="InterPro" id="IPR036390">
    <property type="entry name" value="WH_DNA-bd_sf"/>
</dbReference>
<gene>
    <name evidence="5" type="ORF">OEZ71_12980</name>
</gene>
<dbReference type="SMART" id="SM00344">
    <property type="entry name" value="HTH_ASNC"/>
    <property type="match status" value="1"/>
</dbReference>
<dbReference type="Proteomes" id="UP001652564">
    <property type="component" value="Unassembled WGS sequence"/>
</dbReference>
<evidence type="ECO:0000256" key="1">
    <source>
        <dbReference type="ARBA" id="ARBA00023015"/>
    </source>
</evidence>